<dbReference type="EMBL" id="CM056742">
    <property type="protein sequence ID" value="KAJ8676275.1"/>
    <property type="molecule type" value="Genomic_DNA"/>
</dbReference>
<gene>
    <name evidence="1" type="ORF">QAD02_012061</name>
</gene>
<name>A0ACC2P3B8_9HYME</name>
<protein>
    <submittedName>
        <fullName evidence="1">Uncharacterized protein</fullName>
    </submittedName>
</protein>
<sequence length="158" mass="18012">MIKRLSLNFEYMRRTPPPAPGAVSKALPLPTQMCALVPARLPPQQPASDLVIFKRPLTPPPRLPAPPAPGEEEDLEFPLPLEKSEVEKLLDWGEHVCSLVANLSPNWWPERDALIAHLNSIEEGSFLQFFSTHLLKKMDQLKLEKLQIWQEELERKPL</sequence>
<reference evidence="1" key="1">
    <citation type="submission" date="2023-04" db="EMBL/GenBank/DDBJ databases">
        <title>A chromosome-level genome assembly of the parasitoid wasp Eretmocerus hayati.</title>
        <authorList>
            <person name="Zhong Y."/>
            <person name="Liu S."/>
            <person name="Liu Y."/>
        </authorList>
    </citation>
    <scope>NUCLEOTIDE SEQUENCE</scope>
    <source>
        <strain evidence="1">ZJU_SS_LIU_2023</strain>
    </source>
</reference>
<accession>A0ACC2P3B8</accession>
<evidence type="ECO:0000313" key="2">
    <source>
        <dbReference type="Proteomes" id="UP001239111"/>
    </source>
</evidence>
<comment type="caution">
    <text evidence="1">The sequence shown here is derived from an EMBL/GenBank/DDBJ whole genome shotgun (WGS) entry which is preliminary data.</text>
</comment>
<proteinExistence type="predicted"/>
<dbReference type="Proteomes" id="UP001239111">
    <property type="component" value="Chromosome 2"/>
</dbReference>
<evidence type="ECO:0000313" key="1">
    <source>
        <dbReference type="EMBL" id="KAJ8676275.1"/>
    </source>
</evidence>
<keyword evidence="2" id="KW-1185">Reference proteome</keyword>
<organism evidence="1 2">
    <name type="scientific">Eretmocerus hayati</name>
    <dbReference type="NCBI Taxonomy" id="131215"/>
    <lineage>
        <taxon>Eukaryota</taxon>
        <taxon>Metazoa</taxon>
        <taxon>Ecdysozoa</taxon>
        <taxon>Arthropoda</taxon>
        <taxon>Hexapoda</taxon>
        <taxon>Insecta</taxon>
        <taxon>Pterygota</taxon>
        <taxon>Neoptera</taxon>
        <taxon>Endopterygota</taxon>
        <taxon>Hymenoptera</taxon>
        <taxon>Apocrita</taxon>
        <taxon>Proctotrupomorpha</taxon>
        <taxon>Chalcidoidea</taxon>
        <taxon>Aphelinidae</taxon>
        <taxon>Aphelininae</taxon>
        <taxon>Eretmocerus</taxon>
    </lineage>
</organism>